<dbReference type="InterPro" id="IPR052367">
    <property type="entry name" value="Thiosulfate_ST/Rhodanese-like"/>
</dbReference>
<gene>
    <name evidence="3" type="ORF">EKO04_008170</name>
</gene>
<evidence type="ECO:0000256" key="1">
    <source>
        <dbReference type="SAM" id="MobiDB-lite"/>
    </source>
</evidence>
<proteinExistence type="predicted"/>
<dbReference type="Gene3D" id="3.40.250.10">
    <property type="entry name" value="Rhodanese-like domain"/>
    <property type="match status" value="1"/>
</dbReference>
<organism evidence="3 4">
    <name type="scientific">Ascochyta lentis</name>
    <dbReference type="NCBI Taxonomy" id="205686"/>
    <lineage>
        <taxon>Eukaryota</taxon>
        <taxon>Fungi</taxon>
        <taxon>Dikarya</taxon>
        <taxon>Ascomycota</taxon>
        <taxon>Pezizomycotina</taxon>
        <taxon>Dothideomycetes</taxon>
        <taxon>Pleosporomycetidae</taxon>
        <taxon>Pleosporales</taxon>
        <taxon>Pleosporineae</taxon>
        <taxon>Didymellaceae</taxon>
        <taxon>Ascochyta</taxon>
    </lineage>
</organism>
<dbReference type="InterPro" id="IPR036873">
    <property type="entry name" value="Rhodanese-like_dom_sf"/>
</dbReference>
<dbReference type="PROSITE" id="PS50206">
    <property type="entry name" value="RHODANESE_3"/>
    <property type="match status" value="1"/>
</dbReference>
<feature type="compositionally biased region" description="Basic and acidic residues" evidence="1">
    <location>
        <begin position="119"/>
        <end position="134"/>
    </location>
</feature>
<dbReference type="Pfam" id="PF00581">
    <property type="entry name" value="Rhodanese"/>
    <property type="match status" value="1"/>
</dbReference>
<accession>A0A8H7IZM1</accession>
<evidence type="ECO:0000259" key="2">
    <source>
        <dbReference type="PROSITE" id="PS50206"/>
    </source>
</evidence>
<reference evidence="3" key="1">
    <citation type="submission" date="2018-12" db="EMBL/GenBank/DDBJ databases">
        <authorList>
            <person name="Syme R.A."/>
            <person name="Farfan-Caceres L."/>
            <person name="Lichtenzveig J."/>
        </authorList>
    </citation>
    <scope>NUCLEOTIDE SEQUENCE</scope>
    <source>
        <strain evidence="3">Al4</strain>
    </source>
</reference>
<feature type="region of interest" description="Disordered" evidence="1">
    <location>
        <begin position="104"/>
        <end position="149"/>
    </location>
</feature>
<sequence>MPRELLIDVRSPLEFSTGPLVSDLAPTVNIEYTSIDRLAEIYLQQGIEVDKNDSITLYCRSGRRSDIAMRRLRELGYANVRDIGGFEDAKRVLDKETVARQLESMAGEETLAVSGEEEEKTKKEKDDGKAEGRSKGFGALLEGLQECDA</sequence>
<dbReference type="PANTHER" id="PTHR45431">
    <property type="entry name" value="RHODANESE-LIKE DOMAIN-CONTAINING PROTEIN 15, CHLOROPLASTIC"/>
    <property type="match status" value="1"/>
</dbReference>
<dbReference type="OrthoDB" id="361797at2759"/>
<reference evidence="3" key="2">
    <citation type="submission" date="2020-09" db="EMBL/GenBank/DDBJ databases">
        <title>Reference genome assembly for Australian Ascochyta lentis isolate Al4.</title>
        <authorList>
            <person name="Lee R.C."/>
            <person name="Farfan-Caceres L.M."/>
            <person name="Debler J.W."/>
            <person name="Williams A.H."/>
            <person name="Henares B.M."/>
        </authorList>
    </citation>
    <scope>NUCLEOTIDE SEQUENCE</scope>
    <source>
        <strain evidence="3">Al4</strain>
    </source>
</reference>
<comment type="caution">
    <text evidence="3">The sequence shown here is derived from an EMBL/GenBank/DDBJ whole genome shotgun (WGS) entry which is preliminary data.</text>
</comment>
<name>A0A8H7IZM1_9PLEO</name>
<dbReference type="Proteomes" id="UP000651452">
    <property type="component" value="Unassembled WGS sequence"/>
</dbReference>
<evidence type="ECO:0000313" key="4">
    <source>
        <dbReference type="Proteomes" id="UP000651452"/>
    </source>
</evidence>
<keyword evidence="4" id="KW-1185">Reference proteome</keyword>
<feature type="domain" description="Rhodanese" evidence="2">
    <location>
        <begin position="2"/>
        <end position="97"/>
    </location>
</feature>
<dbReference type="CDD" id="cd00158">
    <property type="entry name" value="RHOD"/>
    <property type="match status" value="1"/>
</dbReference>
<dbReference type="InterPro" id="IPR001763">
    <property type="entry name" value="Rhodanese-like_dom"/>
</dbReference>
<evidence type="ECO:0000313" key="3">
    <source>
        <dbReference type="EMBL" id="KAF9693770.1"/>
    </source>
</evidence>
<dbReference type="EMBL" id="RZGK01000015">
    <property type="protein sequence ID" value="KAF9693770.1"/>
    <property type="molecule type" value="Genomic_DNA"/>
</dbReference>
<dbReference type="SUPFAM" id="SSF52821">
    <property type="entry name" value="Rhodanese/Cell cycle control phosphatase"/>
    <property type="match status" value="1"/>
</dbReference>
<dbReference type="AlphaFoldDB" id="A0A8H7IZM1"/>
<protein>
    <recommendedName>
        <fullName evidence="2">Rhodanese domain-containing protein</fullName>
    </recommendedName>
</protein>
<dbReference type="PANTHER" id="PTHR45431:SF3">
    <property type="entry name" value="RHODANESE-LIKE DOMAIN-CONTAINING PROTEIN 15, CHLOROPLASTIC"/>
    <property type="match status" value="1"/>
</dbReference>